<reference evidence="2 3" key="2">
    <citation type="journal article" date="2015" name="J. Bacteriol.">
        <title>Genomic, proteomic, and biochemical analysis of the organohalide respiratory pathway in Desulfitobacterium dehalogenans.</title>
        <authorList>
            <person name="Kruse T."/>
            <person name="van de Pas B.A."/>
            <person name="Atteia A."/>
            <person name="Krab K."/>
            <person name="Hagen W.R."/>
            <person name="Goodwin L."/>
            <person name="Chain P."/>
            <person name="Boeren S."/>
            <person name="Maphosa F."/>
            <person name="Schraa G."/>
            <person name="de Vos W.M."/>
            <person name="van der Oost J."/>
            <person name="Smidt H."/>
            <person name="Stams A.J."/>
        </authorList>
    </citation>
    <scope>NUCLEOTIDE SEQUENCE [LARGE SCALE GENOMIC DNA]</scope>
    <source>
        <strain evidence="3">ATCC 51507 / DSM 9161 / JW/IU-DC1</strain>
    </source>
</reference>
<evidence type="ECO:0000313" key="3">
    <source>
        <dbReference type="Proteomes" id="UP000006053"/>
    </source>
</evidence>
<reference evidence="3" key="1">
    <citation type="submission" date="2012-06" db="EMBL/GenBank/DDBJ databases">
        <title>Complete sequence of Desulfitobacterium dehalogenans ATCC 51507.</title>
        <authorList>
            <person name="Lucas S."/>
            <person name="Han J."/>
            <person name="Lapidus A."/>
            <person name="Cheng J.-F."/>
            <person name="Goodwin L."/>
            <person name="Pitluck S."/>
            <person name="Peters L."/>
            <person name="Ovchinnikova G."/>
            <person name="Teshima H."/>
            <person name="Detter J.C."/>
            <person name="Han C."/>
            <person name="Tapia R."/>
            <person name="Land M."/>
            <person name="Hauser L."/>
            <person name="Kyrpides N."/>
            <person name="Ivanova N."/>
            <person name="Pagani I."/>
            <person name="Kruse T."/>
            <person name="de Vos W.M."/>
            <person name="Smidt H."/>
            <person name="Woyke T."/>
        </authorList>
    </citation>
    <scope>NUCLEOTIDE SEQUENCE [LARGE SCALE GENOMIC DNA]</scope>
    <source>
        <strain evidence="3">ATCC 51507 / DSM 9161 / JW/IU-DC1</strain>
    </source>
</reference>
<keyword evidence="1" id="KW-0812">Transmembrane</keyword>
<dbReference type="KEGG" id="ddh:Desde_0151"/>
<dbReference type="RefSeq" id="WP_014792137.1">
    <property type="nucleotide sequence ID" value="NC_018017.1"/>
</dbReference>
<sequence>MNRNINLWYLLVGIAFIAAGVYKIVLGNLTSGLIWIVIGVLFAVLSRYSNHTEGSKDKNKKKE</sequence>
<dbReference type="Proteomes" id="UP000006053">
    <property type="component" value="Chromosome"/>
</dbReference>
<feature type="transmembrane region" description="Helical" evidence="1">
    <location>
        <begin position="32"/>
        <end position="50"/>
    </location>
</feature>
<name>I4A3V5_DESDJ</name>
<accession>I4A3V5</accession>
<organism evidence="2 3">
    <name type="scientific">Desulfitobacterium dehalogenans (strain ATCC 51507 / DSM 9161 / JW/IU-DC1)</name>
    <dbReference type="NCBI Taxonomy" id="756499"/>
    <lineage>
        <taxon>Bacteria</taxon>
        <taxon>Bacillati</taxon>
        <taxon>Bacillota</taxon>
        <taxon>Clostridia</taxon>
        <taxon>Eubacteriales</taxon>
        <taxon>Desulfitobacteriaceae</taxon>
        <taxon>Desulfitobacterium</taxon>
    </lineage>
</organism>
<keyword evidence="1" id="KW-1133">Transmembrane helix</keyword>
<dbReference type="EMBL" id="CP003348">
    <property type="protein sequence ID" value="AFL98639.1"/>
    <property type="molecule type" value="Genomic_DNA"/>
</dbReference>
<feature type="transmembrane region" description="Helical" evidence="1">
    <location>
        <begin position="7"/>
        <end position="26"/>
    </location>
</feature>
<protein>
    <submittedName>
        <fullName evidence="2">Uncharacterized protein</fullName>
    </submittedName>
</protein>
<evidence type="ECO:0000313" key="2">
    <source>
        <dbReference type="EMBL" id="AFL98639.1"/>
    </source>
</evidence>
<dbReference type="AlphaFoldDB" id="I4A3V5"/>
<evidence type="ECO:0000256" key="1">
    <source>
        <dbReference type="SAM" id="Phobius"/>
    </source>
</evidence>
<keyword evidence="1" id="KW-0472">Membrane</keyword>
<proteinExistence type="predicted"/>
<dbReference type="HOGENOM" id="CLU_207744_0_0_9"/>
<keyword evidence="3" id="KW-1185">Reference proteome</keyword>
<gene>
    <name evidence="2" type="ordered locus">Desde_0151</name>
</gene>